<dbReference type="OrthoDB" id="10524370at2759"/>
<sequence>MSSINYFPGTTCHLKNGYDIFVLPRRVRQDTVPKANKSIDRLFSLQWPGNLVVIKRGFRECGSALHITQSEISLINSLTQRLVGTGRPPESRLTQHWSRWLQMELRVGLVEE</sequence>
<dbReference type="EMBL" id="MNAD01000127">
    <property type="protein sequence ID" value="OJT15815.1"/>
    <property type="molecule type" value="Genomic_DNA"/>
</dbReference>
<protein>
    <submittedName>
        <fullName evidence="1">Uncharacterized protein</fullName>
    </submittedName>
</protein>
<dbReference type="AlphaFoldDB" id="A0A1M2W7H2"/>
<gene>
    <name evidence="1" type="ORF">TRAPUB_3530</name>
</gene>
<name>A0A1M2W7H2_TRAPU</name>
<keyword evidence="2" id="KW-1185">Reference proteome</keyword>
<comment type="caution">
    <text evidence="1">The sequence shown here is derived from an EMBL/GenBank/DDBJ whole genome shotgun (WGS) entry which is preliminary data.</text>
</comment>
<accession>A0A1M2W7H2</accession>
<reference evidence="1 2" key="1">
    <citation type="submission" date="2016-10" db="EMBL/GenBank/DDBJ databases">
        <title>Genome sequence of the basidiomycete white-rot fungus Trametes pubescens.</title>
        <authorList>
            <person name="Makela M.R."/>
            <person name="Granchi Z."/>
            <person name="Peng M."/>
            <person name="De Vries R.P."/>
            <person name="Grigoriev I."/>
            <person name="Riley R."/>
            <person name="Hilden K."/>
        </authorList>
    </citation>
    <scope>NUCLEOTIDE SEQUENCE [LARGE SCALE GENOMIC DNA]</scope>
    <source>
        <strain evidence="1 2">FBCC735</strain>
    </source>
</reference>
<evidence type="ECO:0000313" key="1">
    <source>
        <dbReference type="EMBL" id="OJT15815.1"/>
    </source>
</evidence>
<evidence type="ECO:0000313" key="2">
    <source>
        <dbReference type="Proteomes" id="UP000184267"/>
    </source>
</evidence>
<proteinExistence type="predicted"/>
<organism evidence="1 2">
    <name type="scientific">Trametes pubescens</name>
    <name type="common">White-rot fungus</name>
    <dbReference type="NCBI Taxonomy" id="154538"/>
    <lineage>
        <taxon>Eukaryota</taxon>
        <taxon>Fungi</taxon>
        <taxon>Dikarya</taxon>
        <taxon>Basidiomycota</taxon>
        <taxon>Agaricomycotina</taxon>
        <taxon>Agaricomycetes</taxon>
        <taxon>Polyporales</taxon>
        <taxon>Polyporaceae</taxon>
        <taxon>Trametes</taxon>
    </lineage>
</organism>
<dbReference type="Proteomes" id="UP000184267">
    <property type="component" value="Unassembled WGS sequence"/>
</dbReference>